<name>A0A8J3DY68_9HYPH</name>
<reference evidence="1" key="2">
    <citation type="submission" date="2020-09" db="EMBL/GenBank/DDBJ databases">
        <authorList>
            <person name="Sun Q."/>
            <person name="Kim S."/>
        </authorList>
    </citation>
    <scope>NUCLEOTIDE SEQUENCE</scope>
    <source>
        <strain evidence="1">KCTC 42249</strain>
    </source>
</reference>
<reference evidence="1" key="1">
    <citation type="journal article" date="2014" name="Int. J. Syst. Evol. Microbiol.">
        <title>Complete genome sequence of Corynebacterium casei LMG S-19264T (=DSM 44701T), isolated from a smear-ripened cheese.</title>
        <authorList>
            <consortium name="US DOE Joint Genome Institute (JGI-PGF)"/>
            <person name="Walter F."/>
            <person name="Albersmeier A."/>
            <person name="Kalinowski J."/>
            <person name="Ruckert C."/>
        </authorList>
    </citation>
    <scope>NUCLEOTIDE SEQUENCE</scope>
    <source>
        <strain evidence="1">KCTC 42249</strain>
    </source>
</reference>
<accession>A0A8J3DY68</accession>
<sequence length="42" mass="4806">MSQCMEALFGKPAYRRFTLQDRKRLPGRFFAHVCGASTARLS</sequence>
<dbReference type="EMBL" id="BMZQ01000002">
    <property type="protein sequence ID" value="GHD18222.1"/>
    <property type="molecule type" value="Genomic_DNA"/>
</dbReference>
<comment type="caution">
    <text evidence="1">The sequence shown here is derived from an EMBL/GenBank/DDBJ whole genome shotgun (WGS) entry which is preliminary data.</text>
</comment>
<dbReference type="RefSeq" id="WP_280514885.1">
    <property type="nucleotide sequence ID" value="NZ_BMZQ01000002.1"/>
</dbReference>
<dbReference type="Proteomes" id="UP000630142">
    <property type="component" value="Unassembled WGS sequence"/>
</dbReference>
<proteinExistence type="predicted"/>
<gene>
    <name evidence="1" type="ORF">GCM10016234_28300</name>
</gene>
<keyword evidence="2" id="KW-1185">Reference proteome</keyword>
<organism evidence="1 2">
    <name type="scientific">Tianweitania populi</name>
    <dbReference type="NCBI Taxonomy" id="1607949"/>
    <lineage>
        <taxon>Bacteria</taxon>
        <taxon>Pseudomonadati</taxon>
        <taxon>Pseudomonadota</taxon>
        <taxon>Alphaproteobacteria</taxon>
        <taxon>Hyphomicrobiales</taxon>
        <taxon>Phyllobacteriaceae</taxon>
        <taxon>Tianweitania</taxon>
    </lineage>
</organism>
<evidence type="ECO:0000313" key="2">
    <source>
        <dbReference type="Proteomes" id="UP000630142"/>
    </source>
</evidence>
<evidence type="ECO:0000313" key="1">
    <source>
        <dbReference type="EMBL" id="GHD18222.1"/>
    </source>
</evidence>
<dbReference type="AlphaFoldDB" id="A0A8J3DY68"/>
<protein>
    <submittedName>
        <fullName evidence="1">Uncharacterized protein</fullName>
    </submittedName>
</protein>